<dbReference type="Proteomes" id="UP001487740">
    <property type="component" value="Unassembled WGS sequence"/>
</dbReference>
<dbReference type="EMBL" id="JARAKH010000023">
    <property type="protein sequence ID" value="KAK8392075.1"/>
    <property type="molecule type" value="Genomic_DNA"/>
</dbReference>
<name>A0AAW0TZT1_SCYPA</name>
<sequence>MDKLPQFLPDLEAPRSLVSRPAVLGVAAGFLVPVLIPFFHLGIISHLWDEFNYKVDTHGCSCSCWDTVFKGIYERGPAGYKHVYFNVTPNTLKIWVVTVLVVLLSYEAVKRVVRLYLCREARLSMAVLFVSSVYPHYYSWWSYFNYWNDDFYSQWNHQLFFSLTELASTLAVVLLVDKNVSVTPSRALIIIDIAVLHIVTSGFDQFVSNVVQGNGRLHQVLRDVFFMVPDLLHVSLPMVELKRLALSRNLPTTHLISNKEFFSSVAFVAGGWVLCMML</sequence>
<keyword evidence="1" id="KW-0812">Transmembrane</keyword>
<keyword evidence="1" id="KW-1133">Transmembrane helix</keyword>
<protein>
    <submittedName>
        <fullName evidence="2">Uncharacterized protein</fullName>
    </submittedName>
</protein>
<feature type="transmembrane region" description="Helical" evidence="1">
    <location>
        <begin position="92"/>
        <end position="109"/>
    </location>
</feature>
<gene>
    <name evidence="2" type="ORF">O3P69_017597</name>
</gene>
<keyword evidence="1" id="KW-0472">Membrane</keyword>
<accession>A0AAW0TZT1</accession>
<feature type="transmembrane region" description="Helical" evidence="1">
    <location>
        <begin position="158"/>
        <end position="176"/>
    </location>
</feature>
<evidence type="ECO:0000256" key="1">
    <source>
        <dbReference type="SAM" id="Phobius"/>
    </source>
</evidence>
<dbReference type="EMBL" id="JARAKH010000023">
    <property type="protein sequence ID" value="KAK8392077.1"/>
    <property type="molecule type" value="Genomic_DNA"/>
</dbReference>
<evidence type="ECO:0000313" key="3">
    <source>
        <dbReference type="Proteomes" id="UP001487740"/>
    </source>
</evidence>
<feature type="transmembrane region" description="Helical" evidence="1">
    <location>
        <begin position="121"/>
        <end position="138"/>
    </location>
</feature>
<organism evidence="2 3">
    <name type="scientific">Scylla paramamosain</name>
    <name type="common">Mud crab</name>
    <dbReference type="NCBI Taxonomy" id="85552"/>
    <lineage>
        <taxon>Eukaryota</taxon>
        <taxon>Metazoa</taxon>
        <taxon>Ecdysozoa</taxon>
        <taxon>Arthropoda</taxon>
        <taxon>Crustacea</taxon>
        <taxon>Multicrustacea</taxon>
        <taxon>Malacostraca</taxon>
        <taxon>Eumalacostraca</taxon>
        <taxon>Eucarida</taxon>
        <taxon>Decapoda</taxon>
        <taxon>Pleocyemata</taxon>
        <taxon>Brachyura</taxon>
        <taxon>Eubrachyura</taxon>
        <taxon>Portunoidea</taxon>
        <taxon>Portunidae</taxon>
        <taxon>Portuninae</taxon>
        <taxon>Scylla</taxon>
    </lineage>
</organism>
<evidence type="ECO:0000313" key="2">
    <source>
        <dbReference type="EMBL" id="KAK8392077.1"/>
    </source>
</evidence>
<dbReference type="AlphaFoldDB" id="A0AAW0TZT1"/>
<reference evidence="2 3" key="1">
    <citation type="submission" date="2023-03" db="EMBL/GenBank/DDBJ databases">
        <title>High-quality genome of Scylla paramamosain provides insights in environmental adaptation.</title>
        <authorList>
            <person name="Zhang L."/>
        </authorList>
    </citation>
    <scope>NUCLEOTIDE SEQUENCE [LARGE SCALE GENOMIC DNA]</scope>
    <source>
        <strain evidence="2">LZ_2023a</strain>
        <tissue evidence="2">Muscle</tissue>
    </source>
</reference>
<dbReference type="PANTHER" id="PTHR39074:SF1">
    <property type="entry name" value="AGAP007547-PA"/>
    <property type="match status" value="1"/>
</dbReference>
<feature type="transmembrane region" description="Helical" evidence="1">
    <location>
        <begin position="21"/>
        <end position="44"/>
    </location>
</feature>
<keyword evidence="3" id="KW-1185">Reference proteome</keyword>
<comment type="caution">
    <text evidence="2">The sequence shown here is derived from an EMBL/GenBank/DDBJ whole genome shotgun (WGS) entry which is preliminary data.</text>
</comment>
<proteinExistence type="predicted"/>
<dbReference type="PANTHER" id="PTHR39074">
    <property type="entry name" value="AGAP007547-PA"/>
    <property type="match status" value="1"/>
</dbReference>
<dbReference type="EMBL" id="JARAKH010000023">
    <property type="protein sequence ID" value="KAK8392076.1"/>
    <property type="molecule type" value="Genomic_DNA"/>
</dbReference>